<dbReference type="PANTHER" id="PTHR38117:SF2">
    <property type="entry name" value="NACHT AND WD40 DOMAIN PROTEIN"/>
    <property type="match status" value="1"/>
</dbReference>
<proteinExistence type="predicted"/>
<organism evidence="2 3">
    <name type="scientific">Escovopsis weberi</name>
    <dbReference type="NCBI Taxonomy" id="150374"/>
    <lineage>
        <taxon>Eukaryota</taxon>
        <taxon>Fungi</taxon>
        <taxon>Dikarya</taxon>
        <taxon>Ascomycota</taxon>
        <taxon>Pezizomycotina</taxon>
        <taxon>Sordariomycetes</taxon>
        <taxon>Hypocreomycetidae</taxon>
        <taxon>Hypocreales</taxon>
        <taxon>Hypocreaceae</taxon>
        <taxon>Escovopsis</taxon>
    </lineage>
</organism>
<dbReference type="InterPro" id="IPR055481">
    <property type="entry name" value="DUF7053"/>
</dbReference>
<evidence type="ECO:0000259" key="1">
    <source>
        <dbReference type="Pfam" id="PF23155"/>
    </source>
</evidence>
<accession>A0A0M9VX79</accession>
<gene>
    <name evidence="2" type="ORF">ESCO_003899</name>
</gene>
<feature type="domain" description="DUF7053" evidence="1">
    <location>
        <begin position="2"/>
        <end position="170"/>
    </location>
</feature>
<keyword evidence="3" id="KW-1185">Reference proteome</keyword>
<dbReference type="Pfam" id="PF23155">
    <property type="entry name" value="DUF7053"/>
    <property type="match status" value="1"/>
</dbReference>
<protein>
    <recommendedName>
        <fullName evidence="1">DUF7053 domain-containing protein</fullName>
    </recommendedName>
</protein>
<dbReference type="EMBL" id="LGSR01000002">
    <property type="protein sequence ID" value="KOS22819.1"/>
    <property type="molecule type" value="Genomic_DNA"/>
</dbReference>
<sequence>MSKRTVFTSITPLPAGIPRQLAIDFLHNHAAMIDLNPLVTARRRIPAPAHALPDERACAWYAITDRIAYLPGGLASGAVEYTAAFHDLPHGLQTHCHAPMGVDLRERWTVGGTLPGEPPEPVEIGLGAPPDGLYIREDVELRCSIVMAAFVKKTLKKAHGTVVRALAERAMLDAAYKGEVRSAHFDLMLRSPVPQARPTSWGGGGGGGRVLHEGLRATGSGFYQLEMANRSF</sequence>
<dbReference type="STRING" id="150374.A0A0M9VX79"/>
<reference evidence="2 3" key="1">
    <citation type="submission" date="2015-07" db="EMBL/GenBank/DDBJ databases">
        <title>The genome of the fungus Escovopsis weberi, a specialized disease agent of ant agriculture.</title>
        <authorList>
            <person name="de Man T.J."/>
            <person name="Stajich J.E."/>
            <person name="Kubicek C.P."/>
            <person name="Chenthamara K."/>
            <person name="Atanasova L."/>
            <person name="Druzhinina I.S."/>
            <person name="Birnbaum S."/>
            <person name="Barribeau S.M."/>
            <person name="Teiling C."/>
            <person name="Suen G."/>
            <person name="Currie C."/>
            <person name="Gerardo N.M."/>
        </authorList>
    </citation>
    <scope>NUCLEOTIDE SEQUENCE [LARGE SCALE GENOMIC DNA]</scope>
</reference>
<dbReference type="OrthoDB" id="3246050at2759"/>
<dbReference type="AlphaFoldDB" id="A0A0M9VX79"/>
<dbReference type="PANTHER" id="PTHR38117">
    <property type="entry name" value="NACHT AND WD40 DOMAIN PROTEIN"/>
    <property type="match status" value="1"/>
</dbReference>
<dbReference type="Proteomes" id="UP000053831">
    <property type="component" value="Unassembled WGS sequence"/>
</dbReference>
<comment type="caution">
    <text evidence="2">The sequence shown here is derived from an EMBL/GenBank/DDBJ whole genome shotgun (WGS) entry which is preliminary data.</text>
</comment>
<evidence type="ECO:0000313" key="2">
    <source>
        <dbReference type="EMBL" id="KOS22819.1"/>
    </source>
</evidence>
<name>A0A0M9VX79_ESCWE</name>
<evidence type="ECO:0000313" key="3">
    <source>
        <dbReference type="Proteomes" id="UP000053831"/>
    </source>
</evidence>